<dbReference type="OrthoDB" id="1453786at2"/>
<evidence type="ECO:0000256" key="1">
    <source>
        <dbReference type="SAM" id="MobiDB-lite"/>
    </source>
</evidence>
<dbReference type="AlphaFoldDB" id="A0A552UUZ3"/>
<feature type="domain" description="Conjugative transposon TraM C-terminal" evidence="3">
    <location>
        <begin position="269"/>
        <end position="413"/>
    </location>
</feature>
<organism evidence="4 5">
    <name type="scientific">Flavobacterium zepuense</name>
    <dbReference type="NCBI Taxonomy" id="2593302"/>
    <lineage>
        <taxon>Bacteria</taxon>
        <taxon>Pseudomonadati</taxon>
        <taxon>Bacteroidota</taxon>
        <taxon>Flavobacteriia</taxon>
        <taxon>Flavobacteriales</taxon>
        <taxon>Flavobacteriaceae</taxon>
        <taxon>Flavobacterium</taxon>
    </lineage>
</organism>
<evidence type="ECO:0000256" key="2">
    <source>
        <dbReference type="SAM" id="Phobius"/>
    </source>
</evidence>
<protein>
    <submittedName>
        <fullName evidence="4">Conjugative transposon protein TraM</fullName>
    </submittedName>
</protein>
<sequence>MENKEITPKMQRQRKFMLALPVLVLPFLTLIFWALGGGKMEAADAKATVKAGFNLNLPDANLKDDKAMDKMSYYDMAIQDSTKLKAQEKSDPNFKKMEGTAAVGNPYGAGGLNTSLSGNGSPNDPNTENIYRKLELLNKELNKPVASSANTSGSNYSPAPRPGTSVGTADVDRLEKMMQSMSQPDTEDPEMKQLNAMLEKVLDVQHPERVKERLKENAQSQKTQALSVSAGKGNEEASLLDNTVAVQASMNGFYSLDDSTAAEAAQNAIPAVVHETQTIVSGSIVKLRLQSDIHVSGVLIPKDSFIFGTASLSGERLSIEITTLRYGNSIFPVDLAVFDMDGMDGIHIPGAITRDVAAQSADRSVQGIGLTSLDPTWQAQAASAGVETAKTLFSKKVKLIKVTVKAGYQVLLRDGKQKQATVELTK</sequence>
<comment type="caution">
    <text evidence="4">The sequence shown here is derived from an EMBL/GenBank/DDBJ whole genome shotgun (WGS) entry which is preliminary data.</text>
</comment>
<feature type="transmembrane region" description="Helical" evidence="2">
    <location>
        <begin position="16"/>
        <end position="36"/>
    </location>
</feature>
<keyword evidence="2" id="KW-0472">Membrane</keyword>
<keyword evidence="2" id="KW-0812">Transmembrane</keyword>
<feature type="compositionally biased region" description="Polar residues" evidence="1">
    <location>
        <begin position="145"/>
        <end position="157"/>
    </location>
</feature>
<dbReference type="NCBIfam" id="TIGR03779">
    <property type="entry name" value="Bac_Flav_CT_M"/>
    <property type="match status" value="1"/>
</dbReference>
<dbReference type="Pfam" id="PF12508">
    <property type="entry name" value="Transposon_TraM"/>
    <property type="match status" value="1"/>
</dbReference>
<dbReference type="InterPro" id="IPR055407">
    <property type="entry name" value="TraM_C"/>
</dbReference>
<proteinExistence type="predicted"/>
<dbReference type="InterPro" id="IPR022187">
    <property type="entry name" value="Conjug_transposon_TraM"/>
</dbReference>
<dbReference type="EMBL" id="VJVZ01000015">
    <property type="protein sequence ID" value="TRW22017.1"/>
    <property type="molecule type" value="Genomic_DNA"/>
</dbReference>
<dbReference type="Proteomes" id="UP000320643">
    <property type="component" value="Unassembled WGS sequence"/>
</dbReference>
<gene>
    <name evidence="4" type="primary">traM</name>
    <name evidence="4" type="ORF">FMM05_18855</name>
</gene>
<keyword evidence="5" id="KW-1185">Reference proteome</keyword>
<evidence type="ECO:0000259" key="3">
    <source>
        <dbReference type="Pfam" id="PF12508"/>
    </source>
</evidence>
<accession>A0A552UUZ3</accession>
<feature type="region of interest" description="Disordered" evidence="1">
    <location>
        <begin position="145"/>
        <end position="168"/>
    </location>
</feature>
<dbReference type="RefSeq" id="WP_143374984.1">
    <property type="nucleotide sequence ID" value="NZ_VJVZ01000015.1"/>
</dbReference>
<keyword evidence="2" id="KW-1133">Transmembrane helix</keyword>
<evidence type="ECO:0000313" key="5">
    <source>
        <dbReference type="Proteomes" id="UP000320643"/>
    </source>
</evidence>
<name>A0A552UUZ3_9FLAO</name>
<evidence type="ECO:0000313" key="4">
    <source>
        <dbReference type="EMBL" id="TRW22017.1"/>
    </source>
</evidence>
<reference evidence="4 5" key="1">
    <citation type="submission" date="2019-07" db="EMBL/GenBank/DDBJ databases">
        <title>Flavobacterium sp. nov., isolated from glacier ice.</title>
        <authorList>
            <person name="Liu Q."/>
            <person name="Xin Y.-H."/>
        </authorList>
    </citation>
    <scope>NUCLEOTIDE SEQUENCE [LARGE SCALE GENOMIC DNA]</scope>
    <source>
        <strain evidence="4 5">ZT4R6</strain>
    </source>
</reference>